<dbReference type="OrthoDB" id="347657at2759"/>
<dbReference type="PROSITE" id="PS50011">
    <property type="entry name" value="PROTEIN_KINASE_DOM"/>
    <property type="match status" value="1"/>
</dbReference>
<dbReference type="EC" id="2.7.11.1" evidence="1"/>
<dbReference type="InterPro" id="IPR011009">
    <property type="entry name" value="Kinase-like_dom_sf"/>
</dbReference>
<dbReference type="EnsemblProtists" id="EKX44214">
    <property type="protein sequence ID" value="EKX44214"/>
    <property type="gene ID" value="GUITHDRAFT_110000"/>
</dbReference>
<keyword evidence="2" id="KW-0723">Serine/threonine-protein kinase</keyword>
<evidence type="ECO:0000256" key="5">
    <source>
        <dbReference type="ARBA" id="ARBA00022777"/>
    </source>
</evidence>
<dbReference type="Proteomes" id="UP000011087">
    <property type="component" value="Unassembled WGS sequence"/>
</dbReference>
<keyword evidence="6" id="KW-0067">ATP-binding</keyword>
<evidence type="ECO:0000259" key="9">
    <source>
        <dbReference type="PROSITE" id="PS50011"/>
    </source>
</evidence>
<dbReference type="Gene3D" id="3.30.200.20">
    <property type="entry name" value="Phosphorylase Kinase, domain 1"/>
    <property type="match status" value="1"/>
</dbReference>
<dbReference type="Pfam" id="PF00069">
    <property type="entry name" value="Pkinase"/>
    <property type="match status" value="2"/>
</dbReference>
<evidence type="ECO:0000313" key="12">
    <source>
        <dbReference type="Proteomes" id="UP000011087"/>
    </source>
</evidence>
<dbReference type="STRING" id="905079.L1J7Y9"/>
<dbReference type="RefSeq" id="XP_005831194.1">
    <property type="nucleotide sequence ID" value="XM_005831137.1"/>
</dbReference>
<keyword evidence="3" id="KW-0808">Transferase</keyword>
<keyword evidence="5" id="KW-0418">Kinase</keyword>
<comment type="catalytic activity">
    <reaction evidence="8">
        <text>L-seryl-[protein] + ATP = O-phospho-L-seryl-[protein] + ADP + H(+)</text>
        <dbReference type="Rhea" id="RHEA:17989"/>
        <dbReference type="Rhea" id="RHEA-COMP:9863"/>
        <dbReference type="Rhea" id="RHEA-COMP:11604"/>
        <dbReference type="ChEBI" id="CHEBI:15378"/>
        <dbReference type="ChEBI" id="CHEBI:29999"/>
        <dbReference type="ChEBI" id="CHEBI:30616"/>
        <dbReference type="ChEBI" id="CHEBI:83421"/>
        <dbReference type="ChEBI" id="CHEBI:456216"/>
        <dbReference type="EC" id="2.7.11.1"/>
    </reaction>
</comment>
<comment type="catalytic activity">
    <reaction evidence="7">
        <text>L-threonyl-[protein] + ATP = O-phospho-L-threonyl-[protein] + ADP + H(+)</text>
        <dbReference type="Rhea" id="RHEA:46608"/>
        <dbReference type="Rhea" id="RHEA-COMP:11060"/>
        <dbReference type="Rhea" id="RHEA-COMP:11605"/>
        <dbReference type="ChEBI" id="CHEBI:15378"/>
        <dbReference type="ChEBI" id="CHEBI:30013"/>
        <dbReference type="ChEBI" id="CHEBI:30616"/>
        <dbReference type="ChEBI" id="CHEBI:61977"/>
        <dbReference type="ChEBI" id="CHEBI:456216"/>
        <dbReference type="EC" id="2.7.11.1"/>
    </reaction>
</comment>
<dbReference type="EMBL" id="JH993006">
    <property type="protein sequence ID" value="EKX44214.1"/>
    <property type="molecule type" value="Genomic_DNA"/>
</dbReference>
<dbReference type="HOGENOM" id="CLU_654616_0_0_1"/>
<reference evidence="10 12" key="1">
    <citation type="journal article" date="2012" name="Nature">
        <title>Algal genomes reveal evolutionary mosaicism and the fate of nucleomorphs.</title>
        <authorList>
            <consortium name="DOE Joint Genome Institute"/>
            <person name="Curtis B.A."/>
            <person name="Tanifuji G."/>
            <person name="Burki F."/>
            <person name="Gruber A."/>
            <person name="Irimia M."/>
            <person name="Maruyama S."/>
            <person name="Arias M.C."/>
            <person name="Ball S.G."/>
            <person name="Gile G.H."/>
            <person name="Hirakawa Y."/>
            <person name="Hopkins J.F."/>
            <person name="Kuo A."/>
            <person name="Rensing S.A."/>
            <person name="Schmutz J."/>
            <person name="Symeonidi A."/>
            <person name="Elias M."/>
            <person name="Eveleigh R.J."/>
            <person name="Herman E.K."/>
            <person name="Klute M.J."/>
            <person name="Nakayama T."/>
            <person name="Obornik M."/>
            <person name="Reyes-Prieto A."/>
            <person name="Armbrust E.V."/>
            <person name="Aves S.J."/>
            <person name="Beiko R.G."/>
            <person name="Coutinho P."/>
            <person name="Dacks J.B."/>
            <person name="Durnford D.G."/>
            <person name="Fast N.M."/>
            <person name="Green B.R."/>
            <person name="Grisdale C.J."/>
            <person name="Hempel F."/>
            <person name="Henrissat B."/>
            <person name="Hoppner M.P."/>
            <person name="Ishida K."/>
            <person name="Kim E."/>
            <person name="Koreny L."/>
            <person name="Kroth P.G."/>
            <person name="Liu Y."/>
            <person name="Malik S.B."/>
            <person name="Maier U.G."/>
            <person name="McRose D."/>
            <person name="Mock T."/>
            <person name="Neilson J.A."/>
            <person name="Onodera N.T."/>
            <person name="Poole A.M."/>
            <person name="Pritham E.J."/>
            <person name="Richards T.A."/>
            <person name="Rocap G."/>
            <person name="Roy S.W."/>
            <person name="Sarai C."/>
            <person name="Schaack S."/>
            <person name="Shirato S."/>
            <person name="Slamovits C.H."/>
            <person name="Spencer D.F."/>
            <person name="Suzuki S."/>
            <person name="Worden A.Z."/>
            <person name="Zauner S."/>
            <person name="Barry K."/>
            <person name="Bell C."/>
            <person name="Bharti A.K."/>
            <person name="Crow J.A."/>
            <person name="Grimwood J."/>
            <person name="Kramer R."/>
            <person name="Lindquist E."/>
            <person name="Lucas S."/>
            <person name="Salamov A."/>
            <person name="McFadden G.I."/>
            <person name="Lane C.E."/>
            <person name="Keeling P.J."/>
            <person name="Gray M.W."/>
            <person name="Grigoriev I.V."/>
            <person name="Archibald J.M."/>
        </authorList>
    </citation>
    <scope>NUCLEOTIDE SEQUENCE</scope>
    <source>
        <strain evidence="10 12">CCMP2712</strain>
    </source>
</reference>
<dbReference type="eggNOG" id="KOG0583">
    <property type="taxonomic scope" value="Eukaryota"/>
</dbReference>
<evidence type="ECO:0000256" key="4">
    <source>
        <dbReference type="ARBA" id="ARBA00022741"/>
    </source>
</evidence>
<dbReference type="InterPro" id="IPR000719">
    <property type="entry name" value="Prot_kinase_dom"/>
</dbReference>
<dbReference type="Gene3D" id="1.10.510.10">
    <property type="entry name" value="Transferase(Phosphotransferase) domain 1"/>
    <property type="match status" value="1"/>
</dbReference>
<dbReference type="KEGG" id="gtt:GUITHDRAFT_110000"/>
<dbReference type="SMART" id="SM00220">
    <property type="entry name" value="S_TKc"/>
    <property type="match status" value="1"/>
</dbReference>
<proteinExistence type="predicted"/>
<evidence type="ECO:0000256" key="2">
    <source>
        <dbReference type="ARBA" id="ARBA00022527"/>
    </source>
</evidence>
<dbReference type="GeneID" id="17300778"/>
<reference evidence="11" key="3">
    <citation type="submission" date="2016-03" db="UniProtKB">
        <authorList>
            <consortium name="EnsemblProtists"/>
        </authorList>
    </citation>
    <scope>IDENTIFICATION</scope>
</reference>
<dbReference type="AlphaFoldDB" id="L1J7Y9"/>
<evidence type="ECO:0000256" key="1">
    <source>
        <dbReference type="ARBA" id="ARBA00012513"/>
    </source>
</evidence>
<gene>
    <name evidence="10" type="ORF">GUITHDRAFT_110000</name>
</gene>
<reference evidence="12" key="2">
    <citation type="submission" date="2012-11" db="EMBL/GenBank/DDBJ databases">
        <authorList>
            <person name="Kuo A."/>
            <person name="Curtis B.A."/>
            <person name="Tanifuji G."/>
            <person name="Burki F."/>
            <person name="Gruber A."/>
            <person name="Irimia M."/>
            <person name="Maruyama S."/>
            <person name="Arias M.C."/>
            <person name="Ball S.G."/>
            <person name="Gile G.H."/>
            <person name="Hirakawa Y."/>
            <person name="Hopkins J.F."/>
            <person name="Rensing S.A."/>
            <person name="Schmutz J."/>
            <person name="Symeonidi A."/>
            <person name="Elias M."/>
            <person name="Eveleigh R.J."/>
            <person name="Herman E.K."/>
            <person name="Klute M.J."/>
            <person name="Nakayama T."/>
            <person name="Obornik M."/>
            <person name="Reyes-Prieto A."/>
            <person name="Armbrust E.V."/>
            <person name="Aves S.J."/>
            <person name="Beiko R.G."/>
            <person name="Coutinho P."/>
            <person name="Dacks J.B."/>
            <person name="Durnford D.G."/>
            <person name="Fast N.M."/>
            <person name="Green B.R."/>
            <person name="Grisdale C."/>
            <person name="Hempe F."/>
            <person name="Henrissat B."/>
            <person name="Hoppner M.P."/>
            <person name="Ishida K.-I."/>
            <person name="Kim E."/>
            <person name="Koreny L."/>
            <person name="Kroth P.G."/>
            <person name="Liu Y."/>
            <person name="Malik S.-B."/>
            <person name="Maier U.G."/>
            <person name="McRose D."/>
            <person name="Mock T."/>
            <person name="Neilson J.A."/>
            <person name="Onodera N.T."/>
            <person name="Poole A.M."/>
            <person name="Pritham E.J."/>
            <person name="Richards T.A."/>
            <person name="Rocap G."/>
            <person name="Roy S.W."/>
            <person name="Sarai C."/>
            <person name="Schaack S."/>
            <person name="Shirato S."/>
            <person name="Slamovits C.H."/>
            <person name="Spencer D.F."/>
            <person name="Suzuki S."/>
            <person name="Worden A.Z."/>
            <person name="Zauner S."/>
            <person name="Barry K."/>
            <person name="Bell C."/>
            <person name="Bharti A.K."/>
            <person name="Crow J.A."/>
            <person name="Grimwood J."/>
            <person name="Kramer R."/>
            <person name="Lindquist E."/>
            <person name="Lucas S."/>
            <person name="Salamov A."/>
            <person name="McFadden G.I."/>
            <person name="Lane C.E."/>
            <person name="Keeling P.J."/>
            <person name="Gray M.W."/>
            <person name="Grigoriev I.V."/>
            <person name="Archibald J.M."/>
        </authorList>
    </citation>
    <scope>NUCLEOTIDE SEQUENCE</scope>
    <source>
        <strain evidence="12">CCMP2712</strain>
    </source>
</reference>
<sequence>MNKLSRREDGRRSVPVSRLTSSLIAHTRRSHTVVGFHDQRQEGALQFREVDYAKQMRELLERSNRMHELTEEYELRKQKEKPAGIDEYETRVAKECDEMFSRYTFLDPGSLSAAAQDVCQSTTAEYRCASNGSSFARTSLSTTSFDEMSSLMQMAKYETLRARARRNSETLRSRRDWQGSEKELPQVHFGTSLSFKKHREQVNPNGMRDLRVGIEVVKAYSIIHMRSVISSITSKSQESTQHDYERLRKYLEKVKSATVMKHFTFLGLFGKRQFAETRHCRHNDTGIHVAIDIMKKSELEEMHMADKITRQLMLLKDLRHPNVVEFIGVIDTKNLLLQVMEPLYGDHTILAVDYIHSCGVIHRDVNPANLVLDHLGHLKLTSFSCAKKTFGRRCGSMVGSPQYQAPEVGDRMLPLPVRHG</sequence>
<keyword evidence="12" id="KW-1185">Reference proteome</keyword>
<dbReference type="PANTHER" id="PTHR43895">
    <property type="entry name" value="CALCIUM/CALMODULIN-DEPENDENT PROTEIN KINASE KINASE-RELATED"/>
    <property type="match status" value="1"/>
</dbReference>
<dbReference type="PANTHER" id="PTHR43895:SF32">
    <property type="entry name" value="SERINE_THREONINE-PROTEIN KINASE CHK1"/>
    <property type="match status" value="1"/>
</dbReference>
<dbReference type="GO" id="GO:0004674">
    <property type="term" value="F:protein serine/threonine kinase activity"/>
    <property type="evidence" value="ECO:0007669"/>
    <property type="project" value="UniProtKB-KW"/>
</dbReference>
<name>L1J7Y9_GUITC</name>
<dbReference type="SUPFAM" id="SSF56112">
    <property type="entry name" value="Protein kinase-like (PK-like)"/>
    <property type="match status" value="1"/>
</dbReference>
<evidence type="ECO:0000256" key="3">
    <source>
        <dbReference type="ARBA" id="ARBA00022679"/>
    </source>
</evidence>
<evidence type="ECO:0000256" key="8">
    <source>
        <dbReference type="ARBA" id="ARBA00048679"/>
    </source>
</evidence>
<evidence type="ECO:0000313" key="10">
    <source>
        <dbReference type="EMBL" id="EKX44214.1"/>
    </source>
</evidence>
<dbReference type="GO" id="GO:0005524">
    <property type="term" value="F:ATP binding"/>
    <property type="evidence" value="ECO:0007669"/>
    <property type="project" value="UniProtKB-KW"/>
</dbReference>
<feature type="domain" description="Protein kinase" evidence="9">
    <location>
        <begin position="263"/>
        <end position="420"/>
    </location>
</feature>
<accession>L1J7Y9</accession>
<keyword evidence="4" id="KW-0547">Nucleotide-binding</keyword>
<evidence type="ECO:0000256" key="6">
    <source>
        <dbReference type="ARBA" id="ARBA00022840"/>
    </source>
</evidence>
<evidence type="ECO:0000313" key="11">
    <source>
        <dbReference type="EnsemblProtists" id="EKX44214"/>
    </source>
</evidence>
<protein>
    <recommendedName>
        <fullName evidence="1">non-specific serine/threonine protein kinase</fullName>
        <ecNumber evidence="1">2.7.11.1</ecNumber>
    </recommendedName>
</protein>
<evidence type="ECO:0000256" key="7">
    <source>
        <dbReference type="ARBA" id="ARBA00047899"/>
    </source>
</evidence>
<dbReference type="GO" id="GO:0007165">
    <property type="term" value="P:signal transduction"/>
    <property type="evidence" value="ECO:0007669"/>
    <property type="project" value="TreeGrafter"/>
</dbReference>
<dbReference type="PaxDb" id="55529-EKX44214"/>
<organism evidence="10">
    <name type="scientific">Guillardia theta (strain CCMP2712)</name>
    <name type="common">Cryptophyte</name>
    <dbReference type="NCBI Taxonomy" id="905079"/>
    <lineage>
        <taxon>Eukaryota</taxon>
        <taxon>Cryptophyceae</taxon>
        <taxon>Pyrenomonadales</taxon>
        <taxon>Geminigeraceae</taxon>
        <taxon>Guillardia</taxon>
    </lineage>
</organism>